<reference evidence="1" key="3">
    <citation type="submission" date="2022-06" db="UniProtKB">
        <authorList>
            <consortium name="EnsemblPlants"/>
        </authorList>
    </citation>
    <scope>IDENTIFICATION</scope>
</reference>
<organism evidence="1 2">
    <name type="scientific">Triticum urartu</name>
    <name type="common">Red wild einkorn</name>
    <name type="synonym">Crithodium urartu</name>
    <dbReference type="NCBI Taxonomy" id="4572"/>
    <lineage>
        <taxon>Eukaryota</taxon>
        <taxon>Viridiplantae</taxon>
        <taxon>Streptophyta</taxon>
        <taxon>Embryophyta</taxon>
        <taxon>Tracheophyta</taxon>
        <taxon>Spermatophyta</taxon>
        <taxon>Magnoliopsida</taxon>
        <taxon>Liliopsida</taxon>
        <taxon>Poales</taxon>
        <taxon>Poaceae</taxon>
        <taxon>BOP clade</taxon>
        <taxon>Pooideae</taxon>
        <taxon>Triticodae</taxon>
        <taxon>Triticeae</taxon>
        <taxon>Triticinae</taxon>
        <taxon>Triticum</taxon>
    </lineage>
</organism>
<reference evidence="2" key="1">
    <citation type="journal article" date="2013" name="Nature">
        <title>Draft genome of the wheat A-genome progenitor Triticum urartu.</title>
        <authorList>
            <person name="Ling H.Q."/>
            <person name="Zhao S."/>
            <person name="Liu D."/>
            <person name="Wang J."/>
            <person name="Sun H."/>
            <person name="Zhang C."/>
            <person name="Fan H."/>
            <person name="Li D."/>
            <person name="Dong L."/>
            <person name="Tao Y."/>
            <person name="Gao C."/>
            <person name="Wu H."/>
            <person name="Li Y."/>
            <person name="Cui Y."/>
            <person name="Guo X."/>
            <person name="Zheng S."/>
            <person name="Wang B."/>
            <person name="Yu K."/>
            <person name="Liang Q."/>
            <person name="Yang W."/>
            <person name="Lou X."/>
            <person name="Chen J."/>
            <person name="Feng M."/>
            <person name="Jian J."/>
            <person name="Zhang X."/>
            <person name="Luo G."/>
            <person name="Jiang Y."/>
            <person name="Liu J."/>
            <person name="Wang Z."/>
            <person name="Sha Y."/>
            <person name="Zhang B."/>
            <person name="Wu H."/>
            <person name="Tang D."/>
            <person name="Shen Q."/>
            <person name="Xue P."/>
            <person name="Zou S."/>
            <person name="Wang X."/>
            <person name="Liu X."/>
            <person name="Wang F."/>
            <person name="Yang Y."/>
            <person name="An X."/>
            <person name="Dong Z."/>
            <person name="Zhang K."/>
            <person name="Zhang X."/>
            <person name="Luo M.C."/>
            <person name="Dvorak J."/>
            <person name="Tong Y."/>
            <person name="Wang J."/>
            <person name="Yang H."/>
            <person name="Li Z."/>
            <person name="Wang D."/>
            <person name="Zhang A."/>
            <person name="Wang J."/>
        </authorList>
    </citation>
    <scope>NUCLEOTIDE SEQUENCE</scope>
    <source>
        <strain evidence="2">cv. G1812</strain>
    </source>
</reference>
<reference evidence="1" key="2">
    <citation type="submission" date="2018-03" db="EMBL/GenBank/DDBJ databases">
        <title>The Triticum urartu genome reveals the dynamic nature of wheat genome evolution.</title>
        <authorList>
            <person name="Ling H."/>
            <person name="Ma B."/>
            <person name="Shi X."/>
            <person name="Liu H."/>
            <person name="Dong L."/>
            <person name="Sun H."/>
            <person name="Cao Y."/>
            <person name="Gao Q."/>
            <person name="Zheng S."/>
            <person name="Li Y."/>
            <person name="Yu Y."/>
            <person name="Du H."/>
            <person name="Qi M."/>
            <person name="Li Y."/>
            <person name="Yu H."/>
            <person name="Cui Y."/>
            <person name="Wang N."/>
            <person name="Chen C."/>
            <person name="Wu H."/>
            <person name="Zhao Y."/>
            <person name="Zhang J."/>
            <person name="Li Y."/>
            <person name="Zhou W."/>
            <person name="Zhang B."/>
            <person name="Hu W."/>
            <person name="Eijk M."/>
            <person name="Tang J."/>
            <person name="Witsenboer H."/>
            <person name="Zhao S."/>
            <person name="Li Z."/>
            <person name="Zhang A."/>
            <person name="Wang D."/>
            <person name="Liang C."/>
        </authorList>
    </citation>
    <scope>NUCLEOTIDE SEQUENCE [LARGE SCALE GENOMIC DNA]</scope>
    <source>
        <strain evidence="1">cv. G1812</strain>
    </source>
</reference>
<protein>
    <submittedName>
        <fullName evidence="1">Uncharacterized protein</fullName>
    </submittedName>
</protein>
<dbReference type="EnsemblPlants" id="TuG1812G0700000878.01.T02">
    <property type="protein sequence ID" value="TuG1812G0700000878.01.T02.cds360854"/>
    <property type="gene ID" value="TuG1812G0700000878.01"/>
</dbReference>
<accession>A0A8R7UYI4</accession>
<gene>
    <name evidence="1" type="primary">LOC125522568</name>
</gene>
<evidence type="ECO:0000313" key="1">
    <source>
        <dbReference type="EnsemblPlants" id="TuG1812G0700000878.01.T02.cds360854"/>
    </source>
</evidence>
<dbReference type="AlphaFoldDB" id="A0A8R7UYI4"/>
<dbReference type="Gramene" id="TuG1812G0700000878.01.T02">
    <property type="protein sequence ID" value="TuG1812G0700000878.01.T02.cds360854"/>
    <property type="gene ID" value="TuG1812G0700000878.01"/>
</dbReference>
<proteinExistence type="predicted"/>
<dbReference type="Proteomes" id="UP000015106">
    <property type="component" value="Chromosome 7"/>
</dbReference>
<sequence>MARARGAYPPGWAPATAAAAEAEAGEVQARRITRRRPTRGLKQGRISPNSWCLSGAPSAYNGMRVDLCGLLDAAMTPCVLLGRMVWSLCCQGS</sequence>
<name>A0A8R7UYI4_TRIUA</name>
<evidence type="ECO:0000313" key="2">
    <source>
        <dbReference type="Proteomes" id="UP000015106"/>
    </source>
</evidence>
<keyword evidence="2" id="KW-1185">Reference proteome</keyword>